<sequence length="897" mass="99111">MAQSWMDLLEPAPSVSRVQTLSYPEGNAPHLKDSGFSEHIASWDADLATVIQLTNLHSEEDLWSSGSLAHKSELCIGQIHCLAGVYLAEAEYHAIDFPFLRHAITGLHLSSNKFQIKFNAISKDSLSHYRTQITRLLALALRFWVIKLGKSQFKKGDHTRCKALAQKLGAFDLLLSENQTGVLQRFMEKVHRTTGALSNADVLQFIHEFLLKLLDNHCALRQGVSSIVEQSVLILCLSQGGKGIWRSATWLYSVISIFFRIARSTLVHAAFLGGRSAKYVQLPPGAIEGTMEDSRDELDEGNQLDESALIELQVEDSYEEPQDYLGGNEECLSESGHSVIRQLQALSSLIDPSDKTRVYGRLFYIRNSIQSIAKAEPFSSRAVWCGPNDGQVVISWAFMDKQDFCLLEIQHTTFVCVERLNDSLRQLFPVDLWDSFLSTLSIQSFVDDWEAKSMFHCPQNATLLAPAIEQLYNTLSKAIAAGTNALSSHLNRSQAFLSCLATALYLTTGIPPYAGQAVQLRYTGDDKFDRNFMLLDGTLGILLWRTGKGGNVGYGMKGSSSVWHTPPQVTLPLILYLGVFRPVEIRLVNKEASIIRKGLATAPLYTHIFCNPLWRASAKTIHWDPDQLDKVLRSGPTKMSAFPHRLLFTAIIEQKHASLLTDIGHPSVLDAQGQHTQSTSLKNYAVLPLQHSTGFHFSGFAKQLLVCQELHASCFLVKPIAKTNVNNSLTSQDIMSVIHPNLSYALNIARNAAAATHQLASSSSERAAVISRKAYSTVTLLSIISPQSELINQAQFTRDDICRVVHGLVGLDIHATAVDAYQNVIPQLTAVAATLMLASLSEWFTGSLKPYVGGISPLIGKWSVIVDSFTTEISLLEKFVSPNGVMSKPMEEKMSPV</sequence>
<protein>
    <submittedName>
        <fullName evidence="1">Uncharacterized protein</fullName>
    </submittedName>
</protein>
<organism evidence="1 2">
    <name type="scientific">Crucibulum laeve</name>
    <dbReference type="NCBI Taxonomy" id="68775"/>
    <lineage>
        <taxon>Eukaryota</taxon>
        <taxon>Fungi</taxon>
        <taxon>Dikarya</taxon>
        <taxon>Basidiomycota</taxon>
        <taxon>Agaricomycotina</taxon>
        <taxon>Agaricomycetes</taxon>
        <taxon>Agaricomycetidae</taxon>
        <taxon>Agaricales</taxon>
        <taxon>Agaricineae</taxon>
        <taxon>Nidulariaceae</taxon>
        <taxon>Crucibulum</taxon>
    </lineage>
</organism>
<reference evidence="1 2" key="1">
    <citation type="journal article" date="2019" name="Nat. Ecol. Evol.">
        <title>Megaphylogeny resolves global patterns of mushroom evolution.</title>
        <authorList>
            <person name="Varga T."/>
            <person name="Krizsan K."/>
            <person name="Foldi C."/>
            <person name="Dima B."/>
            <person name="Sanchez-Garcia M."/>
            <person name="Sanchez-Ramirez S."/>
            <person name="Szollosi G.J."/>
            <person name="Szarkandi J.G."/>
            <person name="Papp V."/>
            <person name="Albert L."/>
            <person name="Andreopoulos W."/>
            <person name="Angelini C."/>
            <person name="Antonin V."/>
            <person name="Barry K.W."/>
            <person name="Bougher N.L."/>
            <person name="Buchanan P."/>
            <person name="Buyck B."/>
            <person name="Bense V."/>
            <person name="Catcheside P."/>
            <person name="Chovatia M."/>
            <person name="Cooper J."/>
            <person name="Damon W."/>
            <person name="Desjardin D."/>
            <person name="Finy P."/>
            <person name="Geml J."/>
            <person name="Haridas S."/>
            <person name="Hughes K."/>
            <person name="Justo A."/>
            <person name="Karasinski D."/>
            <person name="Kautmanova I."/>
            <person name="Kiss B."/>
            <person name="Kocsube S."/>
            <person name="Kotiranta H."/>
            <person name="LaButti K.M."/>
            <person name="Lechner B.E."/>
            <person name="Liimatainen K."/>
            <person name="Lipzen A."/>
            <person name="Lukacs Z."/>
            <person name="Mihaltcheva S."/>
            <person name="Morgado L.N."/>
            <person name="Niskanen T."/>
            <person name="Noordeloos M.E."/>
            <person name="Ohm R.A."/>
            <person name="Ortiz-Santana B."/>
            <person name="Ovrebo C."/>
            <person name="Racz N."/>
            <person name="Riley R."/>
            <person name="Savchenko A."/>
            <person name="Shiryaev A."/>
            <person name="Soop K."/>
            <person name="Spirin V."/>
            <person name="Szebenyi C."/>
            <person name="Tomsovsky M."/>
            <person name="Tulloss R.E."/>
            <person name="Uehling J."/>
            <person name="Grigoriev I.V."/>
            <person name="Vagvolgyi C."/>
            <person name="Papp T."/>
            <person name="Martin F.M."/>
            <person name="Miettinen O."/>
            <person name="Hibbett D.S."/>
            <person name="Nagy L.G."/>
        </authorList>
    </citation>
    <scope>NUCLEOTIDE SEQUENCE [LARGE SCALE GENOMIC DNA]</scope>
    <source>
        <strain evidence="1 2">CBS 166.37</strain>
    </source>
</reference>
<gene>
    <name evidence="1" type="ORF">BDQ12DRAFT_729560</name>
</gene>
<dbReference type="Proteomes" id="UP000308652">
    <property type="component" value="Unassembled WGS sequence"/>
</dbReference>
<dbReference type="AlphaFoldDB" id="A0A5C3LFD9"/>
<proteinExistence type="predicted"/>
<keyword evidence="2" id="KW-1185">Reference proteome</keyword>
<evidence type="ECO:0000313" key="2">
    <source>
        <dbReference type="Proteomes" id="UP000308652"/>
    </source>
</evidence>
<dbReference type="EMBL" id="ML213753">
    <property type="protein sequence ID" value="TFK31432.1"/>
    <property type="molecule type" value="Genomic_DNA"/>
</dbReference>
<dbReference type="OrthoDB" id="3070594at2759"/>
<accession>A0A5C3LFD9</accession>
<evidence type="ECO:0000313" key="1">
    <source>
        <dbReference type="EMBL" id="TFK31432.1"/>
    </source>
</evidence>
<name>A0A5C3LFD9_9AGAR</name>